<dbReference type="EMBL" id="MFJM01000072">
    <property type="protein sequence ID" value="OGG15785.1"/>
    <property type="molecule type" value="Genomic_DNA"/>
</dbReference>
<protein>
    <submittedName>
        <fullName evidence="2">Uncharacterized protein</fullName>
    </submittedName>
</protein>
<gene>
    <name evidence="2" type="ORF">A3D78_04760</name>
</gene>
<reference evidence="2 3" key="1">
    <citation type="journal article" date="2016" name="Nat. Commun.">
        <title>Thousands of microbial genomes shed light on interconnected biogeochemical processes in an aquifer system.</title>
        <authorList>
            <person name="Anantharaman K."/>
            <person name="Brown C.T."/>
            <person name="Hug L.A."/>
            <person name="Sharon I."/>
            <person name="Castelle C.J."/>
            <person name="Probst A.J."/>
            <person name="Thomas B.C."/>
            <person name="Singh A."/>
            <person name="Wilkins M.J."/>
            <person name="Karaoz U."/>
            <person name="Brodie E.L."/>
            <person name="Williams K.H."/>
            <person name="Hubbard S.S."/>
            <person name="Banfield J.F."/>
        </authorList>
    </citation>
    <scope>NUCLEOTIDE SEQUENCE [LARGE SCALE GENOMIC DNA]</scope>
</reference>
<evidence type="ECO:0000313" key="3">
    <source>
        <dbReference type="Proteomes" id="UP000176253"/>
    </source>
</evidence>
<name>A0A1F5ZTX4_9BACT</name>
<dbReference type="STRING" id="1798383.A3D78_04760"/>
<comment type="caution">
    <text evidence="2">The sequence shown here is derived from an EMBL/GenBank/DDBJ whole genome shotgun (WGS) entry which is preliminary data.</text>
</comment>
<accession>A0A1F5ZTX4</accession>
<proteinExistence type="predicted"/>
<evidence type="ECO:0000256" key="1">
    <source>
        <dbReference type="SAM" id="MobiDB-lite"/>
    </source>
</evidence>
<organism evidence="2 3">
    <name type="scientific">Candidatus Gottesmanbacteria bacterium RIFCSPHIGHO2_02_FULL_39_14</name>
    <dbReference type="NCBI Taxonomy" id="1798383"/>
    <lineage>
        <taxon>Bacteria</taxon>
        <taxon>Candidatus Gottesmaniibacteriota</taxon>
    </lineage>
</organism>
<dbReference type="AlphaFoldDB" id="A0A1F5ZTX4"/>
<sequence>MAKIKFPILVLILLAAIFTAAVLIQTGTIYNKNNKPENKEELIPSNNNKDSTISFSTFENASEMDLLETELNSLDLLELEKDIEEIKQETNKL</sequence>
<dbReference type="Proteomes" id="UP000176253">
    <property type="component" value="Unassembled WGS sequence"/>
</dbReference>
<feature type="region of interest" description="Disordered" evidence="1">
    <location>
        <begin position="31"/>
        <end position="50"/>
    </location>
</feature>
<evidence type="ECO:0000313" key="2">
    <source>
        <dbReference type="EMBL" id="OGG15785.1"/>
    </source>
</evidence>